<dbReference type="Pfam" id="PF14016">
    <property type="entry name" value="DUF4232"/>
    <property type="match status" value="1"/>
</dbReference>
<sequence>MTVQRKNRAKGVLIGLLLLATVFLLTQNFFFPQQEPSAEPTDETGQERLTYPGSDAAIPLSELSQKQINSIVQLSASGESAPNYCSPDQIQLNLGSFDAATGSRFTQLVATNVSTRGSALAPHPGLGVVGSDGLRLKVELEHTSIDINGKPTTPRTIVLEPNEQAWTDLMWTGALAGSEENHATALAVQFGPGMDAALFSPPGQDAGRHPNFPHYPRYDWGADPLHDLGSGTKLRLGQWNLATPPAKAKAA</sequence>
<evidence type="ECO:0000256" key="1">
    <source>
        <dbReference type="SAM" id="Phobius"/>
    </source>
</evidence>
<feature type="transmembrane region" description="Helical" evidence="1">
    <location>
        <begin position="12"/>
        <end position="31"/>
    </location>
</feature>
<dbReference type="InterPro" id="IPR025326">
    <property type="entry name" value="DUF4232"/>
</dbReference>
<keyword evidence="4" id="KW-1185">Reference proteome</keyword>
<keyword evidence="1" id="KW-1133">Transmembrane helix</keyword>
<comment type="caution">
    <text evidence="3">The sequence shown here is derived from an EMBL/GenBank/DDBJ whole genome shotgun (WGS) entry which is preliminary data.</text>
</comment>
<evidence type="ECO:0000313" key="3">
    <source>
        <dbReference type="EMBL" id="MFC0583058.1"/>
    </source>
</evidence>
<reference evidence="3 4" key="1">
    <citation type="submission" date="2024-09" db="EMBL/GenBank/DDBJ databases">
        <authorList>
            <person name="Sun Q."/>
            <person name="Mori K."/>
        </authorList>
    </citation>
    <scope>NUCLEOTIDE SEQUENCE [LARGE SCALE GENOMIC DNA]</scope>
    <source>
        <strain evidence="3 4">NCAIM B.02604</strain>
    </source>
</reference>
<protein>
    <submittedName>
        <fullName evidence="3">DUF4232 domain-containing protein</fullName>
    </submittedName>
</protein>
<feature type="domain" description="DUF4232" evidence="2">
    <location>
        <begin position="85"/>
        <end position="198"/>
    </location>
</feature>
<keyword evidence="1" id="KW-0472">Membrane</keyword>
<proteinExistence type="predicted"/>
<organism evidence="3 4">
    <name type="scientific">Micrococcoides hystricis</name>
    <dbReference type="NCBI Taxonomy" id="1572761"/>
    <lineage>
        <taxon>Bacteria</taxon>
        <taxon>Bacillati</taxon>
        <taxon>Actinomycetota</taxon>
        <taxon>Actinomycetes</taxon>
        <taxon>Micrococcales</taxon>
        <taxon>Micrococcaceae</taxon>
        <taxon>Micrococcoides</taxon>
    </lineage>
</organism>
<dbReference type="RefSeq" id="WP_377460715.1">
    <property type="nucleotide sequence ID" value="NZ_JBHLUB010000032.1"/>
</dbReference>
<gene>
    <name evidence="3" type="ORF">ACFFFR_11840</name>
</gene>
<dbReference type="Proteomes" id="UP001589862">
    <property type="component" value="Unassembled WGS sequence"/>
</dbReference>
<name>A0ABV6PD75_9MICC</name>
<dbReference type="EMBL" id="JBHLUB010000032">
    <property type="protein sequence ID" value="MFC0583058.1"/>
    <property type="molecule type" value="Genomic_DNA"/>
</dbReference>
<evidence type="ECO:0000259" key="2">
    <source>
        <dbReference type="Pfam" id="PF14016"/>
    </source>
</evidence>
<evidence type="ECO:0000313" key="4">
    <source>
        <dbReference type="Proteomes" id="UP001589862"/>
    </source>
</evidence>
<accession>A0ABV6PD75</accession>
<keyword evidence="1" id="KW-0812">Transmembrane</keyword>